<feature type="compositionally biased region" description="Acidic residues" evidence="1">
    <location>
        <begin position="102"/>
        <end position="111"/>
    </location>
</feature>
<organism evidence="2">
    <name type="scientific">Fusarium clavum</name>
    <dbReference type="NCBI Taxonomy" id="2594811"/>
    <lineage>
        <taxon>Eukaryota</taxon>
        <taxon>Fungi</taxon>
        <taxon>Dikarya</taxon>
        <taxon>Ascomycota</taxon>
        <taxon>Pezizomycotina</taxon>
        <taxon>Sordariomycetes</taxon>
        <taxon>Hypocreomycetidae</taxon>
        <taxon>Hypocreales</taxon>
        <taxon>Nectriaceae</taxon>
        <taxon>Fusarium</taxon>
        <taxon>Fusarium incarnatum-equiseti species complex</taxon>
    </lineage>
</organism>
<gene>
    <name evidence="2" type="ORF">BN850_0068430</name>
</gene>
<dbReference type="EMBL" id="CBMI010001792">
    <property type="protein sequence ID" value="CEG04669.1"/>
    <property type="molecule type" value="Genomic_DNA"/>
</dbReference>
<feature type="compositionally biased region" description="Basic residues" evidence="1">
    <location>
        <begin position="54"/>
        <end position="63"/>
    </location>
</feature>
<name>A0A090MC41_9HYPO</name>
<reference evidence="2" key="1">
    <citation type="submission" date="2013-05" db="EMBL/GenBank/DDBJ databases">
        <title>Draft genome sequences of six wheat associated Fusarium spp. isolates.</title>
        <authorList>
            <person name="Moolhuijzen P.M."/>
            <person name="Manners J.M."/>
            <person name="Wilcox S."/>
            <person name="Bellgard M.I."/>
            <person name="Gardiner D.M."/>
        </authorList>
    </citation>
    <scope>NUCLEOTIDE SEQUENCE</scope>
    <source>
        <strain evidence="2">CS3069</strain>
    </source>
</reference>
<evidence type="ECO:0000313" key="2">
    <source>
        <dbReference type="EMBL" id="CEG04669.1"/>
    </source>
</evidence>
<feature type="region of interest" description="Disordered" evidence="1">
    <location>
        <begin position="54"/>
        <end position="173"/>
    </location>
</feature>
<proteinExistence type="predicted"/>
<protein>
    <submittedName>
        <fullName evidence="2">WGS project CBMI000000000 data, contig CS3069_c001794</fullName>
    </submittedName>
</protein>
<evidence type="ECO:0000256" key="1">
    <source>
        <dbReference type="SAM" id="MobiDB-lite"/>
    </source>
</evidence>
<sequence>MGATKMGTTKKSATKPNKRFWEGGIFRVMKQWIPNKLKMRTMAAVARKHLRVISTNKKHHKHATVATDSADNRVVEEPKPTHDEDNATNDEATEDATIGDAVADEPSEDGDNSNVNEASGDTNTGNGIADEPCEDEEAPEFNGDGDNSTDHEAPGDTNTENGSQGYKYGKRYS</sequence>
<feature type="compositionally biased region" description="Basic and acidic residues" evidence="1">
    <location>
        <begin position="70"/>
        <end position="85"/>
    </location>
</feature>
<feature type="compositionally biased region" description="Polar residues" evidence="1">
    <location>
        <begin position="112"/>
        <end position="126"/>
    </location>
</feature>
<accession>A0A090MC41</accession>
<comment type="caution">
    <text evidence="2">The sequence shown here is derived from an EMBL/GenBank/DDBJ whole genome shotgun (WGS) entry which is preliminary data.</text>
</comment>
<dbReference type="AlphaFoldDB" id="A0A090MC41"/>